<evidence type="ECO:0000256" key="5">
    <source>
        <dbReference type="ARBA" id="ARBA00022989"/>
    </source>
</evidence>
<keyword evidence="3" id="KW-1003">Cell membrane</keyword>
<evidence type="ECO:0000256" key="6">
    <source>
        <dbReference type="ARBA" id="ARBA00023136"/>
    </source>
</evidence>
<keyword evidence="5 7" id="KW-1133">Transmembrane helix</keyword>
<proteinExistence type="inferred from homology"/>
<feature type="transmembrane region" description="Helical" evidence="7">
    <location>
        <begin position="110"/>
        <end position="130"/>
    </location>
</feature>
<keyword evidence="4 7" id="KW-0812">Transmembrane</keyword>
<dbReference type="Pfam" id="PF00482">
    <property type="entry name" value="T2SSF"/>
    <property type="match status" value="2"/>
</dbReference>
<dbReference type="InterPro" id="IPR003004">
    <property type="entry name" value="GspF/PilC"/>
</dbReference>
<reference evidence="9" key="1">
    <citation type="submission" date="2020-10" db="EMBL/GenBank/DDBJ databases">
        <authorList>
            <person name="Gilroy R."/>
        </authorList>
    </citation>
    <scope>NUCLEOTIDE SEQUENCE</scope>
    <source>
        <strain evidence="9">CHK190-19873</strain>
    </source>
</reference>
<dbReference type="Gene3D" id="1.20.81.30">
    <property type="entry name" value="Type II secretion system (T2SS), domain F"/>
    <property type="match status" value="2"/>
</dbReference>
<evidence type="ECO:0000256" key="1">
    <source>
        <dbReference type="ARBA" id="ARBA00004651"/>
    </source>
</evidence>
<dbReference type="InterPro" id="IPR018076">
    <property type="entry name" value="T2SS_GspF_dom"/>
</dbReference>
<dbReference type="InterPro" id="IPR042094">
    <property type="entry name" value="T2SS_GspF_sf"/>
</dbReference>
<evidence type="ECO:0000259" key="8">
    <source>
        <dbReference type="Pfam" id="PF00482"/>
    </source>
</evidence>
<feature type="transmembrane region" description="Helical" evidence="7">
    <location>
        <begin position="310"/>
        <end position="335"/>
    </location>
</feature>
<feature type="domain" description="Type II secretion system protein GspF" evidence="8">
    <location>
        <begin position="205"/>
        <end position="327"/>
    </location>
</feature>
<comment type="caution">
    <text evidence="9">The sequence shown here is derived from an EMBL/GenBank/DDBJ whole genome shotgun (WGS) entry which is preliminary data.</text>
</comment>
<organism evidence="9 10">
    <name type="scientific">Candidatus Limivivens intestinipullorum</name>
    <dbReference type="NCBI Taxonomy" id="2840858"/>
    <lineage>
        <taxon>Bacteria</taxon>
        <taxon>Bacillati</taxon>
        <taxon>Bacillota</taxon>
        <taxon>Clostridia</taxon>
        <taxon>Lachnospirales</taxon>
        <taxon>Lachnospiraceae</taxon>
        <taxon>Lachnospiraceae incertae sedis</taxon>
        <taxon>Candidatus Limivivens</taxon>
    </lineage>
</organism>
<evidence type="ECO:0000313" key="9">
    <source>
        <dbReference type="EMBL" id="HIS30007.1"/>
    </source>
</evidence>
<evidence type="ECO:0000313" key="10">
    <source>
        <dbReference type="Proteomes" id="UP000823935"/>
    </source>
</evidence>
<dbReference type="PANTHER" id="PTHR30012">
    <property type="entry name" value="GENERAL SECRETION PATHWAY PROTEIN"/>
    <property type="match status" value="1"/>
</dbReference>
<comment type="similarity">
    <text evidence="2">Belongs to the GSP F family.</text>
</comment>
<dbReference type="Proteomes" id="UP000823935">
    <property type="component" value="Unassembled WGS sequence"/>
</dbReference>
<comment type="subcellular location">
    <subcellularLocation>
        <location evidence="1">Cell membrane</location>
        <topology evidence="1">Multi-pass membrane protein</topology>
    </subcellularLocation>
</comment>
<reference evidence="9" key="2">
    <citation type="journal article" date="2021" name="PeerJ">
        <title>Extensive microbial diversity within the chicken gut microbiome revealed by metagenomics and culture.</title>
        <authorList>
            <person name="Gilroy R."/>
            <person name="Ravi A."/>
            <person name="Getino M."/>
            <person name="Pursley I."/>
            <person name="Horton D.L."/>
            <person name="Alikhan N.F."/>
            <person name="Baker D."/>
            <person name="Gharbi K."/>
            <person name="Hall N."/>
            <person name="Watson M."/>
            <person name="Adriaenssens E.M."/>
            <person name="Foster-Nyarko E."/>
            <person name="Jarju S."/>
            <person name="Secka A."/>
            <person name="Antonio M."/>
            <person name="Oren A."/>
            <person name="Chaudhuri R.R."/>
            <person name="La Ragione R."/>
            <person name="Hildebrand F."/>
            <person name="Pallen M.J."/>
        </authorList>
    </citation>
    <scope>NUCLEOTIDE SEQUENCE</scope>
    <source>
        <strain evidence="9">CHK190-19873</strain>
    </source>
</reference>
<evidence type="ECO:0000256" key="4">
    <source>
        <dbReference type="ARBA" id="ARBA00022692"/>
    </source>
</evidence>
<sequence length="339" mass="37106">MEKKLTNEELAVFFRQISMVLSAGLAPAEGIQMLREDSAQSGAAVLDRILDALSEGKGFYESLENGRVFPAYALQLVRIGEEAGRLDQVTNSLADYYERQDALSREIRSALTYPLIMIGILLVILVVLLTKVLPVFNQVYRELGSEMTGISRVLLNAGTLLNRFAFPALLILVLLAVCLGWLTKKRRIRPFFLKKVDMLVAQARFADGVALTLSSGLDMEEGVQMAADLVEEPRLLAKIQHFRDSLSQGEDFSKALSDNEIFSGSGMRLILVGSKTGSMDEAMKKVAARYQEEAGQRVSDLVSLLEPAMVAGLSIIVGIILFSVMLPLLGIMTGITTLS</sequence>
<evidence type="ECO:0000256" key="2">
    <source>
        <dbReference type="ARBA" id="ARBA00005745"/>
    </source>
</evidence>
<feature type="domain" description="Type II secretion system protein GspF" evidence="8">
    <location>
        <begin position="13"/>
        <end position="134"/>
    </location>
</feature>
<dbReference type="EMBL" id="DVIQ01000003">
    <property type="protein sequence ID" value="HIS30007.1"/>
    <property type="molecule type" value="Genomic_DNA"/>
</dbReference>
<dbReference type="PRINTS" id="PR00812">
    <property type="entry name" value="BCTERIALGSPF"/>
</dbReference>
<accession>A0A9D1EQ55</accession>
<evidence type="ECO:0000256" key="7">
    <source>
        <dbReference type="SAM" id="Phobius"/>
    </source>
</evidence>
<keyword evidence="6 7" id="KW-0472">Membrane</keyword>
<evidence type="ECO:0000256" key="3">
    <source>
        <dbReference type="ARBA" id="ARBA00022475"/>
    </source>
</evidence>
<name>A0A9D1EQ55_9FIRM</name>
<dbReference type="PANTHER" id="PTHR30012:SF0">
    <property type="entry name" value="TYPE II SECRETION SYSTEM PROTEIN F-RELATED"/>
    <property type="match status" value="1"/>
</dbReference>
<feature type="transmembrane region" description="Helical" evidence="7">
    <location>
        <begin position="164"/>
        <end position="182"/>
    </location>
</feature>
<dbReference type="AlphaFoldDB" id="A0A9D1EQ55"/>
<dbReference type="GO" id="GO:0005886">
    <property type="term" value="C:plasma membrane"/>
    <property type="evidence" value="ECO:0007669"/>
    <property type="project" value="UniProtKB-SubCell"/>
</dbReference>
<protein>
    <submittedName>
        <fullName evidence="9">Type II secretion system F family protein</fullName>
    </submittedName>
</protein>
<gene>
    <name evidence="9" type="ORF">IAB44_00420</name>
</gene>